<evidence type="ECO:0000313" key="1">
    <source>
        <dbReference type="Proteomes" id="UP000515154"/>
    </source>
</evidence>
<gene>
    <name evidence="2" type="primary">LOC115212894</name>
</gene>
<dbReference type="KEGG" id="osn:115212894"/>
<dbReference type="InterPro" id="IPR052709">
    <property type="entry name" value="Transposase-MT_Hybrid"/>
</dbReference>
<dbReference type="RefSeq" id="XP_029637550.1">
    <property type="nucleotide sequence ID" value="XM_029781690.1"/>
</dbReference>
<dbReference type="PANTHER" id="PTHR46060:SF1">
    <property type="entry name" value="MARINER MOS1 TRANSPOSASE-LIKE PROTEIN"/>
    <property type="match status" value="1"/>
</dbReference>
<keyword evidence="1" id="KW-1185">Reference proteome</keyword>
<dbReference type="AlphaFoldDB" id="A0A6P7SH62"/>
<reference evidence="2" key="1">
    <citation type="submission" date="2025-08" db="UniProtKB">
        <authorList>
            <consortium name="RefSeq"/>
        </authorList>
    </citation>
    <scope>IDENTIFICATION</scope>
</reference>
<dbReference type="Proteomes" id="UP000515154">
    <property type="component" value="Linkage group LG6"/>
</dbReference>
<dbReference type="PANTHER" id="PTHR46060">
    <property type="entry name" value="MARINER MOS1 TRANSPOSASE-LIKE PROTEIN"/>
    <property type="match status" value="1"/>
</dbReference>
<protein>
    <submittedName>
        <fullName evidence="2">Uncharacterized protein LOC115212894</fullName>
    </submittedName>
</protein>
<name>A0A6P7SH62_9MOLL</name>
<accession>A0A6P7SH62</accession>
<organism evidence="1 2">
    <name type="scientific">Octopus sinensis</name>
    <name type="common">East Asian common octopus</name>
    <dbReference type="NCBI Taxonomy" id="2607531"/>
    <lineage>
        <taxon>Eukaryota</taxon>
        <taxon>Metazoa</taxon>
        <taxon>Spiralia</taxon>
        <taxon>Lophotrochozoa</taxon>
        <taxon>Mollusca</taxon>
        <taxon>Cephalopoda</taxon>
        <taxon>Coleoidea</taxon>
        <taxon>Octopodiformes</taxon>
        <taxon>Octopoda</taxon>
        <taxon>Incirrata</taxon>
        <taxon>Octopodidae</taxon>
        <taxon>Octopus</taxon>
    </lineage>
</organism>
<proteinExistence type="predicted"/>
<sequence length="132" mass="15203">MVATLWNGAPALSTVQKWAAEFRTGRKSLKDDPWSERSETATTEENIDYVHHMVMDDKQFTINQIADTVSISRESVENIPYNELDMTKVSACLLTPDPRLLTPEEKRTRLITSWQNLRLFEADQATLCFRLL</sequence>
<evidence type="ECO:0000313" key="2">
    <source>
        <dbReference type="RefSeq" id="XP_029637550.1"/>
    </source>
</evidence>